<feature type="compositionally biased region" description="Basic and acidic residues" evidence="10">
    <location>
        <begin position="14"/>
        <end position="29"/>
    </location>
</feature>
<evidence type="ECO:0000256" key="1">
    <source>
        <dbReference type="ARBA" id="ARBA00001426"/>
    </source>
</evidence>
<keyword evidence="13" id="KW-1185">Reference proteome</keyword>
<feature type="active site" description="Proton acceptor" evidence="9">
    <location>
        <position position="360"/>
    </location>
</feature>
<dbReference type="InterPro" id="IPR034593">
    <property type="entry name" value="DgoD-like"/>
</dbReference>
<evidence type="ECO:0000256" key="2">
    <source>
        <dbReference type="ARBA" id="ARBA00001946"/>
    </source>
</evidence>
<dbReference type="EC" id="4.2.1.40" evidence="5"/>
<reference evidence="12" key="1">
    <citation type="submission" date="2021-04" db="EMBL/GenBank/DDBJ databases">
        <title>Genome based classification of Actinospica acidithermotolerans sp. nov., an actinobacterium isolated from an Indonesian hot spring.</title>
        <authorList>
            <person name="Kusuma A.B."/>
            <person name="Putra K.E."/>
            <person name="Nafisah S."/>
            <person name="Loh J."/>
            <person name="Nouioui I."/>
            <person name="Goodfellow M."/>
        </authorList>
    </citation>
    <scope>NUCLEOTIDE SEQUENCE</scope>
    <source>
        <strain evidence="12">DSM 45618</strain>
    </source>
</reference>
<evidence type="ECO:0000313" key="13">
    <source>
        <dbReference type="Proteomes" id="UP000677913"/>
    </source>
</evidence>
<gene>
    <name evidence="12" type="ORF">KGA66_00265</name>
</gene>
<accession>A0A8J7WKM0</accession>
<comment type="cofactor">
    <cofactor evidence="2">
        <name>Mg(2+)</name>
        <dbReference type="ChEBI" id="CHEBI:18420"/>
    </cofactor>
</comment>
<dbReference type="InterPro" id="IPR029065">
    <property type="entry name" value="Enolase_C-like"/>
</dbReference>
<feature type="active site" description="Proton acceptor" evidence="9">
    <location>
        <position position="233"/>
    </location>
</feature>
<comment type="similarity">
    <text evidence="4">Belongs to the mandelate racemase/muconate lactonizing enzyme family. GlucD subfamily.</text>
</comment>
<evidence type="ECO:0000256" key="8">
    <source>
        <dbReference type="ARBA" id="ARBA00023239"/>
    </source>
</evidence>
<organism evidence="12 13">
    <name type="scientific">Actinocrinis puniceicyclus</name>
    <dbReference type="NCBI Taxonomy" id="977794"/>
    <lineage>
        <taxon>Bacteria</taxon>
        <taxon>Bacillati</taxon>
        <taxon>Actinomycetota</taxon>
        <taxon>Actinomycetes</taxon>
        <taxon>Catenulisporales</taxon>
        <taxon>Actinospicaceae</taxon>
        <taxon>Actinocrinis</taxon>
    </lineage>
</organism>
<feature type="domain" description="Mandelate racemase/muconate lactonizing enzyme C-terminal" evidence="11">
    <location>
        <begin position="211"/>
        <end position="305"/>
    </location>
</feature>
<evidence type="ECO:0000256" key="4">
    <source>
        <dbReference type="ARBA" id="ARBA00009938"/>
    </source>
</evidence>
<feature type="region of interest" description="Disordered" evidence="10">
    <location>
        <begin position="1"/>
        <end position="35"/>
    </location>
</feature>
<dbReference type="GO" id="GO:0008872">
    <property type="term" value="F:glucarate dehydratase activity"/>
    <property type="evidence" value="ECO:0007669"/>
    <property type="project" value="UniProtKB-EC"/>
</dbReference>
<dbReference type="SFLD" id="SFLDS00001">
    <property type="entry name" value="Enolase"/>
    <property type="match status" value="1"/>
</dbReference>
<comment type="catalytic activity">
    <reaction evidence="1">
        <text>D-glucarate = 5-dehydro-4-deoxy-D-glucarate + H2O</text>
        <dbReference type="Rhea" id="RHEA:14573"/>
        <dbReference type="ChEBI" id="CHEBI:15377"/>
        <dbReference type="ChEBI" id="CHEBI:30612"/>
        <dbReference type="ChEBI" id="CHEBI:42819"/>
        <dbReference type="EC" id="4.2.1.40"/>
    </reaction>
</comment>
<protein>
    <recommendedName>
        <fullName evidence="5">glucarate dehydratase</fullName>
        <ecNumber evidence="5">4.2.1.40</ecNumber>
    </recommendedName>
</protein>
<dbReference type="AlphaFoldDB" id="A0A8J7WKM0"/>
<evidence type="ECO:0000259" key="11">
    <source>
        <dbReference type="SMART" id="SM00922"/>
    </source>
</evidence>
<dbReference type="Gene3D" id="3.20.20.120">
    <property type="entry name" value="Enolase-like C-terminal domain"/>
    <property type="match status" value="1"/>
</dbReference>
<proteinExistence type="inferred from homology"/>
<evidence type="ECO:0000256" key="10">
    <source>
        <dbReference type="SAM" id="MobiDB-lite"/>
    </source>
</evidence>
<evidence type="ECO:0000256" key="3">
    <source>
        <dbReference type="ARBA" id="ARBA00005183"/>
    </source>
</evidence>
<evidence type="ECO:0000256" key="6">
    <source>
        <dbReference type="ARBA" id="ARBA00022723"/>
    </source>
</evidence>
<dbReference type="CDD" id="cd03323">
    <property type="entry name" value="D-glucarate_dehydratase"/>
    <property type="match status" value="1"/>
</dbReference>
<name>A0A8J7WKM0_9ACTN</name>
<dbReference type="SFLD" id="SFLDG00055">
    <property type="entry name" value="glucarate_dehydratase"/>
    <property type="match status" value="1"/>
</dbReference>
<dbReference type="SUPFAM" id="SSF54826">
    <property type="entry name" value="Enolase N-terminal domain-like"/>
    <property type="match status" value="1"/>
</dbReference>
<keyword evidence="6" id="KW-0479">Metal-binding</keyword>
<comment type="pathway">
    <text evidence="3">Carbohydrate acid metabolism; D-glucarate degradation; 2,5-dioxopentanoate from D-glucarate: step 1/2.</text>
</comment>
<feature type="compositionally biased region" description="Basic residues" evidence="10">
    <location>
        <begin position="1"/>
        <end position="13"/>
    </location>
</feature>
<dbReference type="SUPFAM" id="SSF51604">
    <property type="entry name" value="Enolase C-terminal domain-like"/>
    <property type="match status" value="1"/>
</dbReference>
<dbReference type="PANTHER" id="PTHR48080:SF4">
    <property type="entry name" value="GLUCARATE DEHYDRATASE"/>
    <property type="match status" value="1"/>
</dbReference>
<dbReference type="Proteomes" id="UP000677913">
    <property type="component" value="Unassembled WGS sequence"/>
</dbReference>
<evidence type="ECO:0000256" key="7">
    <source>
        <dbReference type="ARBA" id="ARBA00022842"/>
    </source>
</evidence>
<dbReference type="InterPro" id="IPR034598">
    <property type="entry name" value="GlucD-like"/>
</dbReference>
<dbReference type="PANTHER" id="PTHR48080">
    <property type="entry name" value="D-GALACTONATE DEHYDRATASE-RELATED"/>
    <property type="match status" value="1"/>
</dbReference>
<comment type="caution">
    <text evidence="12">The sequence shown here is derived from an EMBL/GenBank/DDBJ whole genome shotgun (WGS) entry which is preliminary data.</text>
</comment>
<dbReference type="SMART" id="SM00922">
    <property type="entry name" value="MR_MLE"/>
    <property type="match status" value="1"/>
</dbReference>
<keyword evidence="7" id="KW-0460">Magnesium</keyword>
<dbReference type="GO" id="GO:0046872">
    <property type="term" value="F:metal ion binding"/>
    <property type="evidence" value="ECO:0007669"/>
    <property type="project" value="UniProtKB-KW"/>
</dbReference>
<dbReference type="Pfam" id="PF13378">
    <property type="entry name" value="MR_MLE_C"/>
    <property type="match status" value="1"/>
</dbReference>
<dbReference type="InterPro" id="IPR029017">
    <property type="entry name" value="Enolase-like_N"/>
</dbReference>
<sequence>MRARPGRRSGRRSGRTDGTRDGKPVHDETSTPAAARADRLTVTAITVTPVAVKDPPLLNASGCHQPYALRSIIELHTDAGITGLSEAYGDDPTLDLLGRAARALTGLDVFDINGLTRRAAASLGSFTASNPTELIGPTGADKTVAQIVAAFEVACFDVQGKATGRRVADLLGGAVRERVDYSGYLFYKWAEHPAGGGCDFEPDGWGAALDPEGIVAQARRMVDEFGFGSLKLKGGVFPPEQEVEAIRALRRAFPDHPLRIDPNANWSVATSLSVAEQLEGELEYLEDPTPGIAGMAEVAAGTALPLATNMCVTSFADIPEAVRRGAVGVVLSDHHFWGGLRASQRLAGLCETFGLGLSMHSNTHLGISLAAMTQLAAATPNLTYALDTHSPWQRGFGGGPHEAQDVVRPGALRFEGGSLRVPDGPGLGVELDRDALARLHEQYLTCGIRRRDDLTHMRLMHPGWSGHRPRF</sequence>
<evidence type="ECO:0000256" key="9">
    <source>
        <dbReference type="PIRSR" id="PIRSR634598-1"/>
    </source>
</evidence>
<evidence type="ECO:0000313" key="12">
    <source>
        <dbReference type="EMBL" id="MBS2961457.1"/>
    </source>
</evidence>
<dbReference type="InterPro" id="IPR036849">
    <property type="entry name" value="Enolase-like_C_sf"/>
</dbReference>
<keyword evidence="8" id="KW-0456">Lyase</keyword>
<dbReference type="EMBL" id="JAGSXH010000001">
    <property type="protein sequence ID" value="MBS2961457.1"/>
    <property type="molecule type" value="Genomic_DNA"/>
</dbReference>
<dbReference type="InterPro" id="IPR013342">
    <property type="entry name" value="Mandelate_racemase_C"/>
</dbReference>
<dbReference type="Gene3D" id="3.30.390.10">
    <property type="entry name" value="Enolase-like, N-terminal domain"/>
    <property type="match status" value="1"/>
</dbReference>
<evidence type="ECO:0000256" key="5">
    <source>
        <dbReference type="ARBA" id="ARBA00011973"/>
    </source>
</evidence>